<protein>
    <recommendedName>
        <fullName evidence="1">DM2 domain-containing protein</fullName>
    </recommendedName>
</protein>
<dbReference type="InterPro" id="IPR058939">
    <property type="entry name" value="Mtase_EDM2"/>
</dbReference>
<evidence type="ECO:0000259" key="1">
    <source>
        <dbReference type="Pfam" id="PF26055"/>
    </source>
</evidence>
<name>A0AAV3RFI0_LITER</name>
<dbReference type="Proteomes" id="UP001454036">
    <property type="component" value="Unassembled WGS sequence"/>
</dbReference>
<reference evidence="2 3" key="1">
    <citation type="submission" date="2024-01" db="EMBL/GenBank/DDBJ databases">
        <title>The complete chloroplast genome sequence of Lithospermum erythrorhizon: insights into the phylogenetic relationship among Boraginaceae species and the maternal lineages of purple gromwells.</title>
        <authorList>
            <person name="Okada T."/>
            <person name="Watanabe K."/>
        </authorList>
    </citation>
    <scope>NUCLEOTIDE SEQUENCE [LARGE SCALE GENOMIC DNA]</scope>
</reference>
<organism evidence="2 3">
    <name type="scientific">Lithospermum erythrorhizon</name>
    <name type="common">Purple gromwell</name>
    <name type="synonym">Lithospermum officinale var. erythrorhizon</name>
    <dbReference type="NCBI Taxonomy" id="34254"/>
    <lineage>
        <taxon>Eukaryota</taxon>
        <taxon>Viridiplantae</taxon>
        <taxon>Streptophyta</taxon>
        <taxon>Embryophyta</taxon>
        <taxon>Tracheophyta</taxon>
        <taxon>Spermatophyta</taxon>
        <taxon>Magnoliopsida</taxon>
        <taxon>eudicotyledons</taxon>
        <taxon>Gunneridae</taxon>
        <taxon>Pentapetalae</taxon>
        <taxon>asterids</taxon>
        <taxon>lamiids</taxon>
        <taxon>Boraginales</taxon>
        <taxon>Boraginaceae</taxon>
        <taxon>Boraginoideae</taxon>
        <taxon>Lithospermeae</taxon>
        <taxon>Lithospermum</taxon>
    </lineage>
</organism>
<dbReference type="Pfam" id="PF26055">
    <property type="entry name" value="Mtase_EDM2"/>
    <property type="match status" value="1"/>
</dbReference>
<comment type="caution">
    <text evidence="2">The sequence shown here is derived from an EMBL/GenBank/DDBJ whole genome shotgun (WGS) entry which is preliminary data.</text>
</comment>
<keyword evidence="3" id="KW-1185">Reference proteome</keyword>
<sequence length="224" mass="25300">MNAYNVAQDSKALAREKEISSPLPVHSFSLQVATTPLAPSYLDCDQRAKLMCTHCRQRGHNTTTCFKIHGYPDWWEERNKKRKSATRTAHVRANVVVQTRDAEVVDKAVSSCDSLVDLKPDQDQRSGSLIGPTSKLAIGCSILELSGIFAPIRRCSRTLYKCSFFNVSTLHHICKSLSILPLPSLLSIYILLQKDFNFERKDWMTVQVEELPEGSNLVNNRYLT</sequence>
<dbReference type="AlphaFoldDB" id="A0AAV3RFI0"/>
<evidence type="ECO:0000313" key="3">
    <source>
        <dbReference type="Proteomes" id="UP001454036"/>
    </source>
</evidence>
<dbReference type="EMBL" id="BAABME010027158">
    <property type="protein sequence ID" value="GAA0175144.1"/>
    <property type="molecule type" value="Genomic_DNA"/>
</dbReference>
<proteinExistence type="predicted"/>
<evidence type="ECO:0000313" key="2">
    <source>
        <dbReference type="EMBL" id="GAA0175144.1"/>
    </source>
</evidence>
<feature type="domain" description="DM2" evidence="1">
    <location>
        <begin position="193"/>
        <end position="218"/>
    </location>
</feature>
<gene>
    <name evidence="2" type="ORF">LIER_41858</name>
</gene>
<accession>A0AAV3RFI0</accession>